<dbReference type="eggNOG" id="COG0183">
    <property type="taxonomic scope" value="Bacteria"/>
</dbReference>
<dbReference type="EMBL" id="AEIG01000061">
    <property type="protein sequence ID" value="EGG29222.1"/>
    <property type="molecule type" value="Genomic_DNA"/>
</dbReference>
<dbReference type="STRING" id="2518989.IMCC3088_2063"/>
<dbReference type="SUPFAM" id="SSF53901">
    <property type="entry name" value="Thiolase-like"/>
    <property type="match status" value="2"/>
</dbReference>
<dbReference type="GO" id="GO:0016746">
    <property type="term" value="F:acyltransferase activity"/>
    <property type="evidence" value="ECO:0007669"/>
    <property type="project" value="InterPro"/>
</dbReference>
<reference evidence="1 2" key="1">
    <citation type="journal article" date="2011" name="J. Bacteriol.">
        <title>Genome sequence of strain IMCC3088, a proteorhodopsin-containing marine bacterium belonging to the OM60/NOR5 clade.</title>
        <authorList>
            <person name="Jang Y."/>
            <person name="Oh H.M."/>
            <person name="Kang I."/>
            <person name="Lee K."/>
            <person name="Yang S.J."/>
            <person name="Cho J.C."/>
        </authorList>
    </citation>
    <scope>NUCLEOTIDE SEQUENCE [LARGE SCALE GENOMIC DNA]</scope>
    <source>
        <strain evidence="1 2">IMCC3088</strain>
    </source>
</reference>
<name>F3L371_9GAMM</name>
<dbReference type="PANTHER" id="PTHR42870">
    <property type="entry name" value="ACETYL-COA C-ACETYLTRANSFERASE"/>
    <property type="match status" value="1"/>
</dbReference>
<gene>
    <name evidence="1" type="ORF">IMCC3088_2063</name>
</gene>
<dbReference type="InterPro" id="IPR016039">
    <property type="entry name" value="Thiolase-like"/>
</dbReference>
<evidence type="ECO:0000313" key="1">
    <source>
        <dbReference type="EMBL" id="EGG29222.1"/>
    </source>
</evidence>
<proteinExistence type="predicted"/>
<dbReference type="Gene3D" id="3.40.47.10">
    <property type="match status" value="1"/>
</dbReference>
<comment type="caution">
    <text evidence="1">The sequence shown here is derived from an EMBL/GenBank/DDBJ whole genome shotgun (WGS) entry which is preliminary data.</text>
</comment>
<accession>F3L371</accession>
<dbReference type="AlphaFoldDB" id="F3L371"/>
<dbReference type="OrthoDB" id="4470569at2"/>
<dbReference type="RefSeq" id="WP_009576238.1">
    <property type="nucleotide sequence ID" value="NZ_AEIG01000061.1"/>
</dbReference>
<dbReference type="Gene3D" id="2.40.50.840">
    <property type="match status" value="1"/>
</dbReference>
<dbReference type="PANTHER" id="PTHR42870:SF2">
    <property type="entry name" value="LIPID-TRANSFER PROTEIN, PUTATIVE-RELATED"/>
    <property type="match status" value="1"/>
</dbReference>
<dbReference type="InterPro" id="IPR040771">
    <property type="entry name" value="TLP1_add_C"/>
</dbReference>
<organism evidence="1 2">
    <name type="scientific">Aequoribacter fuscus</name>
    <dbReference type="NCBI Taxonomy" id="2518989"/>
    <lineage>
        <taxon>Bacteria</taxon>
        <taxon>Pseudomonadati</taxon>
        <taxon>Pseudomonadota</taxon>
        <taxon>Gammaproteobacteria</taxon>
        <taxon>Cellvibrionales</taxon>
        <taxon>Halieaceae</taxon>
        <taxon>Aequoribacter</taxon>
    </lineage>
</organism>
<sequence>MRNSTPVIVGVGQIVERLDATDYDGLTAVELASRAVELAIANAGADIVSNLDAMTVIRTFPDSVPKAVQPVLAPFGWPDNFAGCIADRLNISGAEVNHSGACGNEPQKWVGIFGSRIAAGEIRAAVICGAEAIATMRKAKAEGQSWDWTQHSDYPVNDPGMNTDFMTETELQRHGGAVPVSVYPLLEQARRLSLGLSSEDYALQMGALFAPFTEVAASNPYAMSQKTLSATEIATITERNRMVGDPHPKSVVARDWVNQGAAVVIVSSALADSLGIADDKRVYVHGYADTVERVVLERPDLGVSPAMHSAYDVALAAAGKTFADMRYVDCYSCFPIAVFNALDYFGLPLNGDVPYTLTGGLPYFGGPGNNYSMHGIAEAVACARADRGAFALVGANGGYMSKHSVGIYSTEPCGWPENSNSRAQTELDAIGSVSLDLEPAGQYNLETYTVIYRGDQPQVAIAIGRSAATGHRAIAVSPDPDVMQRMGELALGAQIAVNVGQPVNTFSIV</sequence>
<evidence type="ECO:0000313" key="2">
    <source>
        <dbReference type="Proteomes" id="UP000005615"/>
    </source>
</evidence>
<dbReference type="Proteomes" id="UP000005615">
    <property type="component" value="Unassembled WGS sequence"/>
</dbReference>
<dbReference type="Pfam" id="PF18313">
    <property type="entry name" value="TLP1_add_C"/>
    <property type="match status" value="1"/>
</dbReference>
<keyword evidence="2" id="KW-1185">Reference proteome</keyword>
<keyword evidence="1" id="KW-0808">Transferase</keyword>
<protein>
    <submittedName>
        <fullName evidence="1">Acetyl-CoA acetyltransferase</fullName>
    </submittedName>
</protein>